<comment type="similarity">
    <text evidence="2">Belongs to the EamA transporter family.</text>
</comment>
<reference evidence="14 16" key="1">
    <citation type="submission" date="2018-04" db="EMBL/GenBank/DDBJ databases">
        <title>Subsurface microbial communities from deep shales in Ohio and West Virginia, USA.</title>
        <authorList>
            <person name="Wrighton K."/>
        </authorList>
    </citation>
    <scope>NUCLEOTIDE SEQUENCE [LARGE SCALE GENOMIC DNA]</scope>
    <source>
        <strain evidence="15 17">MSL 7</strain>
        <strain evidence="14 16">WC1</strain>
    </source>
</reference>
<dbReference type="GO" id="GO:0022857">
    <property type="term" value="F:transmembrane transporter activity"/>
    <property type="evidence" value="ECO:0007669"/>
    <property type="project" value="InterPro"/>
</dbReference>
<protein>
    <submittedName>
        <fullName evidence="14">EamA-like transporter family protein</fullName>
    </submittedName>
</protein>
<evidence type="ECO:0000256" key="1">
    <source>
        <dbReference type="ARBA" id="ARBA00004651"/>
    </source>
</evidence>
<dbReference type="SUPFAM" id="SSF103481">
    <property type="entry name" value="Multidrug resistance efflux transporter EmrE"/>
    <property type="match status" value="2"/>
</dbReference>
<dbReference type="GO" id="GO:0005886">
    <property type="term" value="C:plasma membrane"/>
    <property type="evidence" value="ECO:0007669"/>
    <property type="project" value="UniProtKB-SubCell"/>
</dbReference>
<dbReference type="InterPro" id="IPR000620">
    <property type="entry name" value="EamA_dom"/>
</dbReference>
<evidence type="ECO:0000256" key="3">
    <source>
        <dbReference type="ARBA" id="ARBA00022475"/>
    </source>
</evidence>
<feature type="transmembrane region" description="Helical" evidence="12">
    <location>
        <begin position="258"/>
        <end position="280"/>
    </location>
</feature>
<gene>
    <name evidence="15" type="ORF">C7957_102115</name>
    <name evidence="14" type="ORF">C8C76_10974</name>
</gene>
<sequence>MIYLLLAVLCSSSIALIFKFSESNNLNRYIITSANYFTAAAVSLVLIFNQGIKFFDFNQSDFSANFSRVIFKGQGIFSAQSSQQWATVVGLIAGIFFFTSFIYYQKSVRENGASLAGTFGKLGILIPMLFAIIIWQEYPEDLQWLGILLAITSIVLVNFPFNKNWRQALRLNLIFLFIYGGIAEFSNKIFQKYALVDYKVLFLFWVFFSAFLISFFYSVKKVGRLPKKSELLTGFAVGIPNLFSSFFLISALNYLKTAVVFPIFSAGSIVLITAAGYLFFGEKLKTKEWASIVMTVVALILINI</sequence>
<keyword evidence="8" id="KW-0448">Lipopolysaccharide biosynthesis</keyword>
<evidence type="ECO:0000313" key="14">
    <source>
        <dbReference type="EMBL" id="PTV99850.1"/>
    </source>
</evidence>
<feature type="domain" description="EamA" evidence="13">
    <location>
        <begin position="2"/>
        <end position="158"/>
    </location>
</feature>
<evidence type="ECO:0000256" key="5">
    <source>
        <dbReference type="ARBA" id="ARBA00022519"/>
    </source>
</evidence>
<evidence type="ECO:0000256" key="6">
    <source>
        <dbReference type="ARBA" id="ARBA00022556"/>
    </source>
</evidence>
<accession>A0A2T5RL48</accession>
<keyword evidence="11 12" id="KW-0472">Membrane</keyword>
<dbReference type="InterPro" id="IPR000390">
    <property type="entry name" value="Small_drug/metabolite_transptr"/>
</dbReference>
<proteinExistence type="inferred from homology"/>
<feature type="transmembrane region" description="Helical" evidence="12">
    <location>
        <begin position="85"/>
        <end position="104"/>
    </location>
</feature>
<dbReference type="Pfam" id="PF00892">
    <property type="entry name" value="EamA"/>
    <property type="match status" value="2"/>
</dbReference>
<dbReference type="AlphaFoldDB" id="A0A2T5RL48"/>
<name>A0A2T5RL48_9FIRM</name>
<dbReference type="PANTHER" id="PTHR30561">
    <property type="entry name" value="SMR FAMILY PROTON-DEPENDENT DRUG EFFLUX TRANSPORTER SUGE"/>
    <property type="match status" value="1"/>
</dbReference>
<evidence type="ECO:0000256" key="12">
    <source>
        <dbReference type="SAM" id="Phobius"/>
    </source>
</evidence>
<keyword evidence="6" id="KW-0441">Lipid A biosynthesis</keyword>
<keyword evidence="7 12" id="KW-0812">Transmembrane</keyword>
<keyword evidence="4" id="KW-0444">Lipid biosynthesis</keyword>
<dbReference type="OrthoDB" id="47588at2"/>
<evidence type="ECO:0000313" key="17">
    <source>
        <dbReference type="Proteomes" id="UP000295176"/>
    </source>
</evidence>
<evidence type="ECO:0000256" key="4">
    <source>
        <dbReference type="ARBA" id="ARBA00022516"/>
    </source>
</evidence>
<organism evidence="14 16">
    <name type="scientific">Halanaerobium saccharolyticum</name>
    <dbReference type="NCBI Taxonomy" id="43595"/>
    <lineage>
        <taxon>Bacteria</taxon>
        <taxon>Bacillati</taxon>
        <taxon>Bacillota</taxon>
        <taxon>Clostridia</taxon>
        <taxon>Halanaerobiales</taxon>
        <taxon>Halanaerobiaceae</taxon>
        <taxon>Halanaerobium</taxon>
    </lineage>
</organism>
<evidence type="ECO:0000256" key="10">
    <source>
        <dbReference type="ARBA" id="ARBA00023098"/>
    </source>
</evidence>
<evidence type="ECO:0000313" key="16">
    <source>
        <dbReference type="Proteomes" id="UP000244089"/>
    </source>
</evidence>
<evidence type="ECO:0000256" key="11">
    <source>
        <dbReference type="ARBA" id="ARBA00023136"/>
    </source>
</evidence>
<keyword evidence="3" id="KW-1003">Cell membrane</keyword>
<evidence type="ECO:0000256" key="2">
    <source>
        <dbReference type="ARBA" id="ARBA00007362"/>
    </source>
</evidence>
<dbReference type="InterPro" id="IPR037185">
    <property type="entry name" value="EmrE-like"/>
</dbReference>
<evidence type="ECO:0000313" key="15">
    <source>
        <dbReference type="EMBL" id="TDQ04020.1"/>
    </source>
</evidence>
<feature type="transmembrane region" description="Helical" evidence="12">
    <location>
        <begin position="202"/>
        <end position="219"/>
    </location>
</feature>
<evidence type="ECO:0000259" key="13">
    <source>
        <dbReference type="Pfam" id="PF00892"/>
    </source>
</evidence>
<evidence type="ECO:0000256" key="7">
    <source>
        <dbReference type="ARBA" id="ARBA00022692"/>
    </source>
</evidence>
<feature type="transmembrane region" description="Helical" evidence="12">
    <location>
        <begin position="231"/>
        <end position="252"/>
    </location>
</feature>
<feature type="transmembrane region" description="Helical" evidence="12">
    <location>
        <begin position="173"/>
        <end position="190"/>
    </location>
</feature>
<dbReference type="PANTHER" id="PTHR30561:SF9">
    <property type="entry name" value="4-AMINO-4-DEOXY-L-ARABINOSE-PHOSPHOUNDECAPRENOL FLIPPASE SUBUNIT ARNF-RELATED"/>
    <property type="match status" value="1"/>
</dbReference>
<dbReference type="Proteomes" id="UP000244089">
    <property type="component" value="Unassembled WGS sequence"/>
</dbReference>
<dbReference type="GO" id="GO:0009103">
    <property type="term" value="P:lipopolysaccharide biosynthetic process"/>
    <property type="evidence" value="ECO:0007669"/>
    <property type="project" value="UniProtKB-KW"/>
</dbReference>
<evidence type="ECO:0000256" key="8">
    <source>
        <dbReference type="ARBA" id="ARBA00022985"/>
    </source>
</evidence>
<dbReference type="EMBL" id="SNXX01000002">
    <property type="protein sequence ID" value="TDQ04020.1"/>
    <property type="molecule type" value="Genomic_DNA"/>
</dbReference>
<dbReference type="EMBL" id="QAXS01000009">
    <property type="protein sequence ID" value="PTV99850.1"/>
    <property type="molecule type" value="Genomic_DNA"/>
</dbReference>
<keyword evidence="9 12" id="KW-1133">Transmembrane helix</keyword>
<dbReference type="RefSeq" id="WP_108139450.1">
    <property type="nucleotide sequence ID" value="NZ_QAXS01000009.1"/>
</dbReference>
<feature type="transmembrane region" description="Helical" evidence="12">
    <location>
        <begin position="116"/>
        <end position="136"/>
    </location>
</feature>
<comment type="subcellular location">
    <subcellularLocation>
        <location evidence="1">Cell membrane</location>
        <topology evidence="1">Multi-pass membrane protein</topology>
    </subcellularLocation>
</comment>
<feature type="domain" description="EamA" evidence="13">
    <location>
        <begin position="174"/>
        <end position="303"/>
    </location>
</feature>
<evidence type="ECO:0000256" key="9">
    <source>
        <dbReference type="ARBA" id="ARBA00022989"/>
    </source>
</evidence>
<comment type="caution">
    <text evidence="14">The sequence shown here is derived from an EMBL/GenBank/DDBJ whole genome shotgun (WGS) entry which is preliminary data.</text>
</comment>
<dbReference type="Proteomes" id="UP000295176">
    <property type="component" value="Unassembled WGS sequence"/>
</dbReference>
<dbReference type="Gene3D" id="1.10.3730.20">
    <property type="match status" value="2"/>
</dbReference>
<keyword evidence="5" id="KW-0997">Cell inner membrane</keyword>
<feature type="transmembrane region" description="Helical" evidence="12">
    <location>
        <begin position="142"/>
        <end position="161"/>
    </location>
</feature>
<keyword evidence="10" id="KW-0443">Lipid metabolism</keyword>